<dbReference type="InterPro" id="IPR027417">
    <property type="entry name" value="P-loop_NTPase"/>
</dbReference>
<keyword evidence="1 5" id="KW-0547">Nucleotide-binding</keyword>
<evidence type="ECO:0000256" key="2">
    <source>
        <dbReference type="ARBA" id="ARBA00022801"/>
    </source>
</evidence>
<dbReference type="PANTHER" id="PTHR11070">
    <property type="entry name" value="UVRD / RECB / PCRA DNA HELICASE FAMILY MEMBER"/>
    <property type="match status" value="1"/>
</dbReference>
<dbReference type="Gene3D" id="3.40.50.300">
    <property type="entry name" value="P-loop containing nucleotide triphosphate hydrolases"/>
    <property type="match status" value="2"/>
</dbReference>
<evidence type="ECO:0000256" key="6">
    <source>
        <dbReference type="SAM" id="Coils"/>
    </source>
</evidence>
<dbReference type="Proteomes" id="UP000460157">
    <property type="component" value="Unassembled WGS sequence"/>
</dbReference>
<evidence type="ECO:0000256" key="5">
    <source>
        <dbReference type="PROSITE-ProRule" id="PRU00560"/>
    </source>
</evidence>
<evidence type="ECO:0000313" key="10">
    <source>
        <dbReference type="Proteomes" id="UP000460157"/>
    </source>
</evidence>
<dbReference type="SUPFAM" id="SSF52540">
    <property type="entry name" value="P-loop containing nucleoside triphosphate hydrolases"/>
    <property type="match status" value="1"/>
</dbReference>
<evidence type="ECO:0000256" key="3">
    <source>
        <dbReference type="ARBA" id="ARBA00022806"/>
    </source>
</evidence>
<dbReference type="RefSeq" id="WP_157320893.1">
    <property type="nucleotide sequence ID" value="NZ_BMFX01000031.1"/>
</dbReference>
<dbReference type="GO" id="GO:0005829">
    <property type="term" value="C:cytosol"/>
    <property type="evidence" value="ECO:0007669"/>
    <property type="project" value="TreeGrafter"/>
</dbReference>
<feature type="region of interest" description="Disordered" evidence="7">
    <location>
        <begin position="1"/>
        <end position="60"/>
    </location>
</feature>
<dbReference type="GO" id="GO:0005524">
    <property type="term" value="F:ATP binding"/>
    <property type="evidence" value="ECO:0007669"/>
    <property type="project" value="UniProtKB-UniRule"/>
</dbReference>
<keyword evidence="6" id="KW-0175">Coiled coil</keyword>
<dbReference type="PANTHER" id="PTHR11070:SF45">
    <property type="entry name" value="DNA 3'-5' HELICASE"/>
    <property type="match status" value="1"/>
</dbReference>
<dbReference type="GO" id="GO:0016787">
    <property type="term" value="F:hydrolase activity"/>
    <property type="evidence" value="ECO:0007669"/>
    <property type="project" value="UniProtKB-UniRule"/>
</dbReference>
<keyword evidence="3 5" id="KW-0347">Helicase</keyword>
<evidence type="ECO:0000259" key="8">
    <source>
        <dbReference type="PROSITE" id="PS51198"/>
    </source>
</evidence>
<dbReference type="Pfam" id="PF13538">
    <property type="entry name" value="UvrD_C_2"/>
    <property type="match status" value="1"/>
</dbReference>
<proteinExistence type="predicted"/>
<keyword evidence="10" id="KW-1185">Reference proteome</keyword>
<keyword evidence="2 5" id="KW-0378">Hydrolase</keyword>
<feature type="coiled-coil region" evidence="6">
    <location>
        <begin position="495"/>
        <end position="534"/>
    </location>
</feature>
<accession>A0A7K1UFJ5</accession>
<dbReference type="InterPro" id="IPR000212">
    <property type="entry name" value="DNA_helicase_UvrD/REP"/>
</dbReference>
<dbReference type="PROSITE" id="PS51198">
    <property type="entry name" value="UVRD_HELICASE_ATP_BIND"/>
    <property type="match status" value="1"/>
</dbReference>
<dbReference type="InterPro" id="IPR014016">
    <property type="entry name" value="UvrD-like_ATP-bd"/>
</dbReference>
<evidence type="ECO:0000313" key="9">
    <source>
        <dbReference type="EMBL" id="MVT25154.1"/>
    </source>
</evidence>
<keyword evidence="4 5" id="KW-0067">ATP-binding</keyword>
<dbReference type="GO" id="GO:0003677">
    <property type="term" value="F:DNA binding"/>
    <property type="evidence" value="ECO:0007669"/>
    <property type="project" value="InterPro"/>
</dbReference>
<reference evidence="9 10" key="1">
    <citation type="submission" date="2019-12" db="EMBL/GenBank/DDBJ databases">
        <title>Nesterenkonia muleiensis sp. nov., a novel actinobacterium isolated from sap of Populus euphratica.</title>
        <authorList>
            <person name="Wang R."/>
        </authorList>
    </citation>
    <scope>NUCLEOTIDE SEQUENCE [LARGE SCALE GENOMIC DNA]</scope>
    <source>
        <strain evidence="9 10">F10</strain>
    </source>
</reference>
<feature type="domain" description="UvrD-like helicase ATP-binding" evidence="8">
    <location>
        <begin position="234"/>
        <end position="647"/>
    </location>
</feature>
<name>A0A7K1UFJ5_9MICC</name>
<organism evidence="9 10">
    <name type="scientific">Nesterenkonia alkaliphila</name>
    <dbReference type="NCBI Taxonomy" id="1463631"/>
    <lineage>
        <taxon>Bacteria</taxon>
        <taxon>Bacillati</taxon>
        <taxon>Actinomycetota</taxon>
        <taxon>Actinomycetes</taxon>
        <taxon>Micrococcales</taxon>
        <taxon>Micrococcaceae</taxon>
        <taxon>Nesterenkonia</taxon>
    </lineage>
</organism>
<feature type="coiled-coil region" evidence="6">
    <location>
        <begin position="63"/>
        <end position="90"/>
    </location>
</feature>
<protein>
    <submittedName>
        <fullName evidence="9">AAA family ATPase</fullName>
    </submittedName>
</protein>
<feature type="compositionally biased region" description="Polar residues" evidence="7">
    <location>
        <begin position="1"/>
        <end position="18"/>
    </location>
</feature>
<comment type="caution">
    <text evidence="9">The sequence shown here is derived from an EMBL/GenBank/DDBJ whole genome shotgun (WGS) entry which is preliminary data.</text>
</comment>
<sequence>MSDTNTAASITSDLNGHDSTPADDDAQLSPAKTGAGTESDETIEAREQSDAQLIPLPPLEGGIDQERAYVAALYRRLDELREENQTQLNRVRSTGAVGTMQNISERDAFASMYEDRLAQLNAVDDRLVFGRLDLENGDARYIGRIGLTSSDRQRLLLDWRAPESGVFYQATAFDRQGVRRRRHLLLKRRAVQGLEDEVLDTSVLEEGTENHGDGALLAALKARRTGQMGDIVATIQAEQDRIIRADRSGILVVQGGPGTGKTAVALHRAAYLLYAHRERLKSAGVLIVGPSSTFLSYIERVLPSLGETGVVMSSLADLYPGIRGMEETDPLAAEIKGRLDWTEIIADAVAHRRRTIPEPREVRVEGVKVTVTPKMVRRGIERAKATGKPYNEARSTFVKVMIKEIAEKLERLLQKRSQGNEADRSYLEEDVRHSRDVRVLLNLCWMPRTPQALLEDLFSKPQYLAEVAPQLSPEERAALQREPGAAFTIADVPLLDEAAELLGDLDEHAERQEARRQAAREKDLENARKAVENASPALEEMGIEGFLDAEAVANLNSETGPRLTAAERAGVDRSWTYGHIVVDEAQELSPMQWHMLMRRCPLKSFTVVGDIAQGSSASAAQSWAQALGPFIDDRLRIEELTVNYRTPRNMVELAERVAEANGLQITSLRTVREGEHEPVIEKHNDAGSLVSAAVTSVGAEQQRLGEGLVAVIAPQKLVEPVREALVAQYGKRVGAGAGSMAQDVVAMTADEAKGLEFDGVVLVEPAALLEEARGRVGSLYVAMTRSTQSLRVLHSRPLPAGFAAEA</sequence>
<dbReference type="AlphaFoldDB" id="A0A7K1UFJ5"/>
<evidence type="ECO:0000256" key="1">
    <source>
        <dbReference type="ARBA" id="ARBA00022741"/>
    </source>
</evidence>
<gene>
    <name evidence="9" type="ORF">GNZ21_02040</name>
</gene>
<evidence type="ECO:0000256" key="7">
    <source>
        <dbReference type="SAM" id="MobiDB-lite"/>
    </source>
</evidence>
<evidence type="ECO:0000256" key="4">
    <source>
        <dbReference type="ARBA" id="ARBA00022840"/>
    </source>
</evidence>
<dbReference type="GO" id="GO:0000725">
    <property type="term" value="P:recombinational repair"/>
    <property type="evidence" value="ECO:0007669"/>
    <property type="project" value="TreeGrafter"/>
</dbReference>
<feature type="binding site" evidence="5">
    <location>
        <begin position="255"/>
        <end position="262"/>
    </location>
    <ligand>
        <name>ATP</name>
        <dbReference type="ChEBI" id="CHEBI:30616"/>
    </ligand>
</feature>
<dbReference type="InterPro" id="IPR027785">
    <property type="entry name" value="UvrD-like_helicase_C"/>
</dbReference>
<dbReference type="EMBL" id="WRPM01000012">
    <property type="protein sequence ID" value="MVT25154.1"/>
    <property type="molecule type" value="Genomic_DNA"/>
</dbReference>
<dbReference type="OrthoDB" id="9787585at2"/>
<dbReference type="GO" id="GO:0043138">
    <property type="term" value="F:3'-5' DNA helicase activity"/>
    <property type="evidence" value="ECO:0007669"/>
    <property type="project" value="TreeGrafter"/>
</dbReference>